<evidence type="ECO:0000256" key="4">
    <source>
        <dbReference type="ARBA" id="ARBA00022457"/>
    </source>
</evidence>
<dbReference type="SUPFAM" id="SSF56672">
    <property type="entry name" value="DNA/RNA polymerases"/>
    <property type="match status" value="1"/>
</dbReference>
<keyword evidence="13 16" id="KW-0238">DNA-binding</keyword>
<sequence>MVSHLFSTFASGRLSPAIEKRIFCILAGPVFTGTFMDAQRKIIHVDMDAFFASVEQRDHPELRGKPIAVGHDGARGVVSTASYEARRFGVHSAQPMVTAKRRCPELIVVDGNYRKYKEVSGQIHAIFRDYTDLIEPLSIDEAFLDVTVNKRGMDMAVDVALEIKRRIRNELQLTASAGVSYNKFLAKIASDMRKPDGLCTIHPDKALDFVAALPIEKFWGVGPKTAERMHRMGIFHGADLRVCSLHHLTEVFGKAGPVFYDFARGIDHRPVITERIRKSVGCEHTFLEDLSGRSAVIIELYHTVLELVERVAKDQFEGHTLTLKVKYNDFTQITRSITVGRILQSKDDILPLAKQLLRQVDYSPRHPIRLLGLSVSNPRGGSDDTTGRPEWIELELEFLEDD</sequence>
<dbReference type="EC" id="2.7.7.7" evidence="16"/>
<dbReference type="AlphaFoldDB" id="A0AAQ1ZJ09"/>
<proteinExistence type="inferred from homology"/>
<evidence type="ECO:0000256" key="7">
    <source>
        <dbReference type="ARBA" id="ARBA00022695"/>
    </source>
</evidence>
<dbReference type="NCBIfam" id="NF002677">
    <property type="entry name" value="PRK02406.1"/>
    <property type="match status" value="1"/>
</dbReference>
<comment type="similarity">
    <text evidence="2 16">Belongs to the DNA polymerase type-Y family.</text>
</comment>
<keyword evidence="7 16" id="KW-0548">Nucleotidyltransferase</keyword>
<evidence type="ECO:0000256" key="1">
    <source>
        <dbReference type="ARBA" id="ARBA00004496"/>
    </source>
</evidence>
<dbReference type="Gene3D" id="1.10.150.20">
    <property type="entry name" value="5' to 3' exonuclease, C-terminal subdomain"/>
    <property type="match status" value="1"/>
</dbReference>
<keyword evidence="9 16" id="KW-0479">Metal-binding</keyword>
<dbReference type="Proteomes" id="UP000255283">
    <property type="component" value="Unassembled WGS sequence"/>
</dbReference>
<keyword evidence="5 16" id="KW-0963">Cytoplasm</keyword>
<evidence type="ECO:0000256" key="9">
    <source>
        <dbReference type="ARBA" id="ARBA00022723"/>
    </source>
</evidence>
<dbReference type="Pfam" id="PF11799">
    <property type="entry name" value="IMS_C"/>
    <property type="match status" value="1"/>
</dbReference>
<comment type="subcellular location">
    <subcellularLocation>
        <location evidence="1 16">Cytoplasm</location>
    </subcellularLocation>
</comment>
<keyword evidence="10 16" id="KW-0227">DNA damage</keyword>
<dbReference type="Pfam" id="PF11798">
    <property type="entry name" value="IMS_HHH"/>
    <property type="match status" value="1"/>
</dbReference>
<keyword evidence="14 16" id="KW-0234">DNA repair</keyword>
<dbReference type="GO" id="GO:0006261">
    <property type="term" value="P:DNA-templated DNA replication"/>
    <property type="evidence" value="ECO:0007669"/>
    <property type="project" value="UniProtKB-UniRule"/>
</dbReference>
<dbReference type="CDD" id="cd03586">
    <property type="entry name" value="PolY_Pol_IV_kappa"/>
    <property type="match status" value="1"/>
</dbReference>
<reference evidence="18 19" key="1">
    <citation type="submission" date="2018-06" db="EMBL/GenBank/DDBJ databases">
        <authorList>
            <consortium name="Pathogen Informatics"/>
            <person name="Doyle S."/>
        </authorList>
    </citation>
    <scope>NUCLEOTIDE SEQUENCE [LARGE SCALE GENOMIC DNA]</scope>
    <source>
        <strain evidence="18 19">NCTC13063</strain>
    </source>
</reference>
<dbReference type="InterPro" id="IPR043128">
    <property type="entry name" value="Rev_trsase/Diguanyl_cyclase"/>
</dbReference>
<dbReference type="InterPro" id="IPR024728">
    <property type="entry name" value="PolY_HhH_motif"/>
</dbReference>
<evidence type="ECO:0000313" key="18">
    <source>
        <dbReference type="EMBL" id="SUB80080.1"/>
    </source>
</evidence>
<name>A0AAQ1ZJ09_9BACT</name>
<dbReference type="PANTHER" id="PTHR11076">
    <property type="entry name" value="DNA REPAIR POLYMERASE UMUC / TRANSFERASE FAMILY MEMBER"/>
    <property type="match status" value="1"/>
</dbReference>
<comment type="function">
    <text evidence="16">Poorly processive, error-prone DNA polymerase involved in untargeted mutagenesis. Copies undamaged DNA at stalled replication forks, which arise in vivo from mismatched or misaligned primer ends. These misaligned primers can be extended by PolIV. Exhibits no 3'-5' exonuclease (proofreading) activity. May be involved in translesional synthesis, in conjunction with the beta clamp from PolIII.</text>
</comment>
<dbReference type="FunFam" id="3.40.1170.60:FF:000001">
    <property type="entry name" value="DNA polymerase IV"/>
    <property type="match status" value="1"/>
</dbReference>
<comment type="cofactor">
    <cofactor evidence="16">
        <name>Mg(2+)</name>
        <dbReference type="ChEBI" id="CHEBI:18420"/>
    </cofactor>
    <text evidence="16">Binds 2 magnesium ions per subunit.</text>
</comment>
<dbReference type="GO" id="GO:0006281">
    <property type="term" value="P:DNA repair"/>
    <property type="evidence" value="ECO:0007669"/>
    <property type="project" value="UniProtKB-UniRule"/>
</dbReference>
<dbReference type="GO" id="GO:0005829">
    <property type="term" value="C:cytosol"/>
    <property type="evidence" value="ECO:0007669"/>
    <property type="project" value="TreeGrafter"/>
</dbReference>
<accession>A0AAQ1ZJ09</accession>
<evidence type="ECO:0000256" key="13">
    <source>
        <dbReference type="ARBA" id="ARBA00023125"/>
    </source>
</evidence>
<dbReference type="InterPro" id="IPR001126">
    <property type="entry name" value="UmuC"/>
</dbReference>
<dbReference type="InterPro" id="IPR043502">
    <property type="entry name" value="DNA/RNA_pol_sf"/>
</dbReference>
<dbReference type="HAMAP" id="MF_01113">
    <property type="entry name" value="DNApol_IV"/>
    <property type="match status" value="1"/>
</dbReference>
<dbReference type="GO" id="GO:0003684">
    <property type="term" value="F:damaged DNA binding"/>
    <property type="evidence" value="ECO:0007669"/>
    <property type="project" value="InterPro"/>
</dbReference>
<dbReference type="FunFam" id="3.30.1490.100:FF:000004">
    <property type="entry name" value="DNA polymerase IV"/>
    <property type="match status" value="1"/>
</dbReference>
<evidence type="ECO:0000313" key="19">
    <source>
        <dbReference type="Proteomes" id="UP000255283"/>
    </source>
</evidence>
<dbReference type="Gene3D" id="3.30.70.270">
    <property type="match status" value="1"/>
</dbReference>
<evidence type="ECO:0000256" key="12">
    <source>
        <dbReference type="ARBA" id="ARBA00022932"/>
    </source>
</evidence>
<evidence type="ECO:0000256" key="8">
    <source>
        <dbReference type="ARBA" id="ARBA00022705"/>
    </source>
</evidence>
<keyword evidence="8 16" id="KW-0235">DNA replication</keyword>
<dbReference type="Gene3D" id="3.40.1170.60">
    <property type="match status" value="1"/>
</dbReference>
<comment type="subunit">
    <text evidence="3 16">Monomer.</text>
</comment>
<keyword evidence="12 16" id="KW-0239">DNA-directed DNA polymerase</keyword>
<evidence type="ECO:0000256" key="6">
    <source>
        <dbReference type="ARBA" id="ARBA00022679"/>
    </source>
</evidence>
<keyword evidence="6 16" id="KW-0808">Transferase</keyword>
<evidence type="ECO:0000256" key="10">
    <source>
        <dbReference type="ARBA" id="ARBA00022763"/>
    </source>
</evidence>
<feature type="active site" evidence="16">
    <location>
        <position position="141"/>
    </location>
</feature>
<dbReference type="EMBL" id="UGTJ01000001">
    <property type="protein sequence ID" value="SUB80080.1"/>
    <property type="molecule type" value="Genomic_DNA"/>
</dbReference>
<protein>
    <recommendedName>
        <fullName evidence="16">DNA polymerase IV</fullName>
        <shortName evidence="16">Pol IV</shortName>
        <ecNumber evidence="16">2.7.7.7</ecNumber>
    </recommendedName>
</protein>
<dbReference type="SUPFAM" id="SSF100879">
    <property type="entry name" value="Lesion bypass DNA polymerase (Y-family), little finger domain"/>
    <property type="match status" value="1"/>
</dbReference>
<dbReference type="PROSITE" id="PS50173">
    <property type="entry name" value="UMUC"/>
    <property type="match status" value="1"/>
</dbReference>
<dbReference type="FunFam" id="1.10.150.20:FF:000019">
    <property type="entry name" value="DNA polymerase IV"/>
    <property type="match status" value="1"/>
</dbReference>
<feature type="site" description="Substrate discrimination" evidence="16">
    <location>
        <position position="51"/>
    </location>
</feature>
<evidence type="ECO:0000256" key="15">
    <source>
        <dbReference type="ARBA" id="ARBA00049244"/>
    </source>
</evidence>
<dbReference type="InterPro" id="IPR036775">
    <property type="entry name" value="DNA_pol_Y-fam_lit_finger_sf"/>
</dbReference>
<gene>
    <name evidence="16 18" type="primary">dinB</name>
    <name evidence="18" type="ORF">NCTC13063_01360</name>
</gene>
<feature type="binding site" evidence="16">
    <location>
        <position position="46"/>
    </location>
    <ligand>
        <name>Mg(2+)</name>
        <dbReference type="ChEBI" id="CHEBI:18420"/>
    </ligand>
</feature>
<feature type="domain" description="UmuC" evidence="17">
    <location>
        <begin position="42"/>
        <end position="222"/>
    </location>
</feature>
<evidence type="ECO:0000256" key="2">
    <source>
        <dbReference type="ARBA" id="ARBA00010945"/>
    </source>
</evidence>
<dbReference type="GO" id="GO:0042276">
    <property type="term" value="P:error-prone translesion synthesis"/>
    <property type="evidence" value="ECO:0007669"/>
    <property type="project" value="TreeGrafter"/>
</dbReference>
<dbReference type="GO" id="GO:0009432">
    <property type="term" value="P:SOS response"/>
    <property type="evidence" value="ECO:0007669"/>
    <property type="project" value="TreeGrafter"/>
</dbReference>
<dbReference type="InterPro" id="IPR022880">
    <property type="entry name" value="DNApol_IV"/>
</dbReference>
<feature type="binding site" evidence="16">
    <location>
        <position position="140"/>
    </location>
    <ligand>
        <name>Mg(2+)</name>
        <dbReference type="ChEBI" id="CHEBI:18420"/>
    </ligand>
</feature>
<evidence type="ECO:0000259" key="17">
    <source>
        <dbReference type="PROSITE" id="PS50173"/>
    </source>
</evidence>
<dbReference type="Gene3D" id="3.30.1490.100">
    <property type="entry name" value="DNA polymerase, Y-family, little finger domain"/>
    <property type="match status" value="1"/>
</dbReference>
<dbReference type="Pfam" id="PF00817">
    <property type="entry name" value="IMS"/>
    <property type="match status" value="1"/>
</dbReference>
<comment type="catalytic activity">
    <reaction evidence="15 16">
        <text>DNA(n) + a 2'-deoxyribonucleoside 5'-triphosphate = DNA(n+1) + diphosphate</text>
        <dbReference type="Rhea" id="RHEA:22508"/>
        <dbReference type="Rhea" id="RHEA-COMP:17339"/>
        <dbReference type="Rhea" id="RHEA-COMP:17340"/>
        <dbReference type="ChEBI" id="CHEBI:33019"/>
        <dbReference type="ChEBI" id="CHEBI:61560"/>
        <dbReference type="ChEBI" id="CHEBI:173112"/>
        <dbReference type="EC" id="2.7.7.7"/>
    </reaction>
</comment>
<evidence type="ECO:0000256" key="16">
    <source>
        <dbReference type="HAMAP-Rule" id="MF_01113"/>
    </source>
</evidence>
<dbReference type="PANTHER" id="PTHR11076:SF33">
    <property type="entry name" value="DNA POLYMERASE KAPPA"/>
    <property type="match status" value="1"/>
</dbReference>
<evidence type="ECO:0000256" key="14">
    <source>
        <dbReference type="ARBA" id="ARBA00023204"/>
    </source>
</evidence>
<dbReference type="InterPro" id="IPR017961">
    <property type="entry name" value="DNA_pol_Y-fam_little_finger"/>
</dbReference>
<dbReference type="InterPro" id="IPR050116">
    <property type="entry name" value="DNA_polymerase-Y"/>
</dbReference>
<dbReference type="GO" id="GO:0000287">
    <property type="term" value="F:magnesium ion binding"/>
    <property type="evidence" value="ECO:0007669"/>
    <property type="project" value="UniProtKB-UniRule"/>
</dbReference>
<keyword evidence="4 16" id="KW-0515">Mutator protein</keyword>
<comment type="caution">
    <text evidence="18">The sequence shown here is derived from an EMBL/GenBank/DDBJ whole genome shotgun (WGS) entry which is preliminary data.</text>
</comment>
<evidence type="ECO:0000256" key="3">
    <source>
        <dbReference type="ARBA" id="ARBA00011245"/>
    </source>
</evidence>
<evidence type="ECO:0000256" key="11">
    <source>
        <dbReference type="ARBA" id="ARBA00022842"/>
    </source>
</evidence>
<keyword evidence="11 16" id="KW-0460">Magnesium</keyword>
<dbReference type="GO" id="GO:0003887">
    <property type="term" value="F:DNA-directed DNA polymerase activity"/>
    <property type="evidence" value="ECO:0007669"/>
    <property type="project" value="UniProtKB-UniRule"/>
</dbReference>
<organism evidence="18 19">
    <name type="scientific">Segatella buccae</name>
    <dbReference type="NCBI Taxonomy" id="28126"/>
    <lineage>
        <taxon>Bacteria</taxon>
        <taxon>Pseudomonadati</taxon>
        <taxon>Bacteroidota</taxon>
        <taxon>Bacteroidia</taxon>
        <taxon>Bacteroidales</taxon>
        <taxon>Prevotellaceae</taxon>
        <taxon>Segatella</taxon>
    </lineage>
</organism>
<evidence type="ECO:0000256" key="5">
    <source>
        <dbReference type="ARBA" id="ARBA00022490"/>
    </source>
</evidence>